<keyword evidence="3" id="KW-0687">Ribonucleoprotein</keyword>
<dbReference type="PANTHER" id="PTHR11127:SF2">
    <property type="entry name" value="LARGE RIBOSOMAL SUBUNIT PROTEIN EL14"/>
    <property type="match status" value="1"/>
</dbReference>
<dbReference type="PANTHER" id="PTHR11127">
    <property type="entry name" value="60S RIBOSOMAL PROTEIN L14"/>
    <property type="match status" value="1"/>
</dbReference>
<evidence type="ECO:0000259" key="8">
    <source>
        <dbReference type="Pfam" id="PF01929"/>
    </source>
</evidence>
<dbReference type="InterPro" id="IPR005824">
    <property type="entry name" value="KOW"/>
</dbReference>
<keyword evidence="2" id="KW-0689">Ribosomal protein</keyword>
<comment type="similarity">
    <text evidence="1">Belongs to the eukaryotic ribosomal protein eL14 family.</text>
</comment>
<accession>A0A7R9F0A7</accession>
<organism evidence="9">
    <name type="scientific">Timema bartmani</name>
    <dbReference type="NCBI Taxonomy" id="61472"/>
    <lineage>
        <taxon>Eukaryota</taxon>
        <taxon>Metazoa</taxon>
        <taxon>Ecdysozoa</taxon>
        <taxon>Arthropoda</taxon>
        <taxon>Hexapoda</taxon>
        <taxon>Insecta</taxon>
        <taxon>Pterygota</taxon>
        <taxon>Neoptera</taxon>
        <taxon>Polyneoptera</taxon>
        <taxon>Phasmatodea</taxon>
        <taxon>Timematodea</taxon>
        <taxon>Timematoidea</taxon>
        <taxon>Timematidae</taxon>
        <taxon>Timema</taxon>
    </lineage>
</organism>
<feature type="compositionally biased region" description="Basic and acidic residues" evidence="6">
    <location>
        <begin position="146"/>
        <end position="188"/>
    </location>
</feature>
<dbReference type="Gene3D" id="2.30.30.30">
    <property type="match status" value="1"/>
</dbReference>
<dbReference type="GO" id="GO:0006412">
    <property type="term" value="P:translation"/>
    <property type="evidence" value="ECO:0007669"/>
    <property type="project" value="InterPro"/>
</dbReference>
<feature type="domain" description="Large ribosomal subunit protein eL14" evidence="8">
    <location>
        <begin position="46"/>
        <end position="120"/>
    </location>
</feature>
<evidence type="ECO:0000256" key="6">
    <source>
        <dbReference type="SAM" id="MobiDB-lite"/>
    </source>
</evidence>
<feature type="domain" description="KOW" evidence="7">
    <location>
        <begin position="10"/>
        <end position="39"/>
    </location>
</feature>
<dbReference type="GO" id="GO:0042273">
    <property type="term" value="P:ribosomal large subunit biogenesis"/>
    <property type="evidence" value="ECO:0007669"/>
    <property type="project" value="TreeGrafter"/>
</dbReference>
<dbReference type="Pfam" id="PF01929">
    <property type="entry name" value="Ribosomal_L14e"/>
    <property type="match status" value="1"/>
</dbReference>
<dbReference type="InterPro" id="IPR014722">
    <property type="entry name" value="Rib_uL2_dom2"/>
</dbReference>
<name>A0A7R9F0A7_9NEOP</name>
<protein>
    <recommendedName>
        <fullName evidence="4">Large ribosomal subunit protein eL14</fullName>
    </recommendedName>
    <alternativeName>
        <fullName evidence="5">60S ribosomal protein L14</fullName>
    </alternativeName>
</protein>
<dbReference type="Gene3D" id="6.10.250.2270">
    <property type="match status" value="1"/>
</dbReference>
<evidence type="ECO:0000256" key="2">
    <source>
        <dbReference type="ARBA" id="ARBA00022980"/>
    </source>
</evidence>
<evidence type="ECO:0000256" key="1">
    <source>
        <dbReference type="ARBA" id="ARBA00006592"/>
    </source>
</evidence>
<dbReference type="GO" id="GO:0003735">
    <property type="term" value="F:structural constituent of ribosome"/>
    <property type="evidence" value="ECO:0007669"/>
    <property type="project" value="InterPro"/>
</dbReference>
<reference evidence="9" key="1">
    <citation type="submission" date="2020-11" db="EMBL/GenBank/DDBJ databases">
        <authorList>
            <person name="Tran Van P."/>
        </authorList>
    </citation>
    <scope>NUCLEOTIDE SEQUENCE</scope>
</reference>
<dbReference type="InterPro" id="IPR039660">
    <property type="entry name" value="Ribosomal_eL14"/>
</dbReference>
<evidence type="ECO:0000256" key="4">
    <source>
        <dbReference type="ARBA" id="ARBA00035215"/>
    </source>
</evidence>
<dbReference type="InterPro" id="IPR002784">
    <property type="entry name" value="Ribosomal_eL14_dom"/>
</dbReference>
<dbReference type="Pfam" id="PF00467">
    <property type="entry name" value="KOW"/>
    <property type="match status" value="1"/>
</dbReference>
<gene>
    <name evidence="9" type="ORF">TBIB3V08_LOCUS5836</name>
</gene>
<dbReference type="GO" id="GO:0022625">
    <property type="term" value="C:cytosolic large ribosomal subunit"/>
    <property type="evidence" value="ECO:0007669"/>
    <property type="project" value="TreeGrafter"/>
</dbReference>
<evidence type="ECO:0000313" key="9">
    <source>
        <dbReference type="EMBL" id="CAD7443428.1"/>
    </source>
</evidence>
<dbReference type="EMBL" id="OD566137">
    <property type="protein sequence ID" value="CAD7443428.1"/>
    <property type="molecule type" value="Genomic_DNA"/>
</dbReference>
<evidence type="ECO:0000259" key="7">
    <source>
        <dbReference type="Pfam" id="PF00467"/>
    </source>
</evidence>
<proteinExistence type="inferred from homology"/>
<evidence type="ECO:0000256" key="3">
    <source>
        <dbReference type="ARBA" id="ARBA00023274"/>
    </source>
</evidence>
<dbReference type="InterPro" id="IPR008991">
    <property type="entry name" value="Translation_prot_SH3-like_sf"/>
</dbReference>
<feature type="region of interest" description="Disordered" evidence="6">
    <location>
        <begin position="140"/>
        <end position="188"/>
    </location>
</feature>
<sequence>MPFSRFVETGRVAYISDGPNKGKLCTIVDVIDQTRALIDGPNSGVPRGQIRLNQLHLTKLCIKFPYTGATRVVRKAWNNGKVDEKWKQTLWSRKLECNKRRRELTDFDRFKLRRARQTRNKVRTLAFRILKRKAIKAGTLYGKKKEKLERKEKKDRKDKEKKDKKDKKDKEKKERKDKKTPADSKPKK</sequence>
<evidence type="ECO:0000256" key="5">
    <source>
        <dbReference type="ARBA" id="ARBA00035318"/>
    </source>
</evidence>
<dbReference type="AlphaFoldDB" id="A0A7R9F0A7"/>
<dbReference type="CDD" id="cd23702">
    <property type="entry name" value="eL14"/>
    <property type="match status" value="1"/>
</dbReference>
<dbReference type="SUPFAM" id="SSF50104">
    <property type="entry name" value="Translation proteins SH3-like domain"/>
    <property type="match status" value="1"/>
</dbReference>
<dbReference type="GO" id="GO:0003723">
    <property type="term" value="F:RNA binding"/>
    <property type="evidence" value="ECO:0007669"/>
    <property type="project" value="InterPro"/>
</dbReference>